<dbReference type="InterPro" id="IPR050718">
    <property type="entry name" value="ApaG-like"/>
</dbReference>
<accession>A0AAN7GMW1</accession>
<dbReference type="SUPFAM" id="SSF46600">
    <property type="entry name" value="C-terminal UvrC-binding domain of UvrB"/>
    <property type="match status" value="1"/>
</dbReference>
<dbReference type="InterPro" id="IPR007474">
    <property type="entry name" value="ApaG_domain"/>
</dbReference>
<evidence type="ECO:0000313" key="5">
    <source>
        <dbReference type="Proteomes" id="UP001345219"/>
    </source>
</evidence>
<dbReference type="Proteomes" id="UP001345219">
    <property type="component" value="Chromosome 21"/>
</dbReference>
<dbReference type="InterPro" id="IPR036876">
    <property type="entry name" value="UVR_dom_sf"/>
</dbReference>
<evidence type="ECO:0000259" key="3">
    <source>
        <dbReference type="PROSITE" id="PS51087"/>
    </source>
</evidence>
<proteinExistence type="predicted"/>
<dbReference type="InterPro" id="IPR001943">
    <property type="entry name" value="UVR_dom"/>
</dbReference>
<evidence type="ECO:0000256" key="1">
    <source>
        <dbReference type="SAM" id="MobiDB-lite"/>
    </source>
</evidence>
<protein>
    <recommendedName>
        <fullName evidence="6">Protein ApaG</fullName>
    </recommendedName>
</protein>
<dbReference type="EMBL" id="JAXIOK010000018">
    <property type="protein sequence ID" value="KAK4749660.1"/>
    <property type="molecule type" value="Genomic_DNA"/>
</dbReference>
<evidence type="ECO:0000313" key="4">
    <source>
        <dbReference type="EMBL" id="KAK4749660.1"/>
    </source>
</evidence>
<feature type="domain" description="UVR" evidence="2">
    <location>
        <begin position="83"/>
        <end position="118"/>
    </location>
</feature>
<evidence type="ECO:0000259" key="2">
    <source>
        <dbReference type="PROSITE" id="PS50151"/>
    </source>
</evidence>
<dbReference type="PANTHER" id="PTHR47191:SF2">
    <property type="entry name" value="OS05G0170800 PROTEIN"/>
    <property type="match status" value="1"/>
</dbReference>
<dbReference type="InterPro" id="IPR036767">
    <property type="entry name" value="ApaG_sf"/>
</dbReference>
<sequence>MHSIGIRVFADIGTLAMSRRDSCWDATGTRRPMVGSGDFTRSCRTVVCSSPNRNAGYGGESQSSGSRRSSISSPSARSFLSRNQTYALLKQQMEVAAKDEDYKEAARLRDSLRSFEEEEPVLRLRRLMKEAIAEERFEDAAKYRDELQDIAPHSLLKCSSDATTSGIRVQVESVYIESRSQPSRGQYFFAYRIRITNNSDRPVQLLRRHWIITDANGRTENVWGMGVIGEQPVILPRTGFEYSSACPLTTPSGRMEGDFEMKHVDTVRAPTFNVSIAPFSLSTLGDDCDTM</sequence>
<dbReference type="PROSITE" id="PS51087">
    <property type="entry name" value="APAG"/>
    <property type="match status" value="1"/>
</dbReference>
<dbReference type="SUPFAM" id="SSF110069">
    <property type="entry name" value="ApaG-like"/>
    <property type="match status" value="1"/>
</dbReference>
<feature type="domain" description="ApaG" evidence="3">
    <location>
        <begin position="161"/>
        <end position="288"/>
    </location>
</feature>
<dbReference type="Gene3D" id="2.60.40.1470">
    <property type="entry name" value="ApaG domain"/>
    <property type="match status" value="1"/>
</dbReference>
<gene>
    <name evidence="4" type="ORF">SAY87_027109</name>
</gene>
<reference evidence="4 5" key="1">
    <citation type="journal article" date="2023" name="Hortic Res">
        <title>Pangenome of water caltrop reveals structural variations and asymmetric subgenome divergence after allopolyploidization.</title>
        <authorList>
            <person name="Zhang X."/>
            <person name="Chen Y."/>
            <person name="Wang L."/>
            <person name="Yuan Y."/>
            <person name="Fang M."/>
            <person name="Shi L."/>
            <person name="Lu R."/>
            <person name="Comes H.P."/>
            <person name="Ma Y."/>
            <person name="Chen Y."/>
            <person name="Huang G."/>
            <person name="Zhou Y."/>
            <person name="Zheng Z."/>
            <person name="Qiu Y."/>
        </authorList>
    </citation>
    <scope>NUCLEOTIDE SEQUENCE [LARGE SCALE GENOMIC DNA]</scope>
    <source>
        <tissue evidence="4">Roots</tissue>
    </source>
</reference>
<dbReference type="Pfam" id="PF02151">
    <property type="entry name" value="UVR"/>
    <property type="match status" value="2"/>
</dbReference>
<feature type="domain" description="UVR" evidence="2">
    <location>
        <begin position="118"/>
        <end position="153"/>
    </location>
</feature>
<dbReference type="PROSITE" id="PS50151">
    <property type="entry name" value="UVR"/>
    <property type="match status" value="2"/>
</dbReference>
<evidence type="ECO:0008006" key="6">
    <source>
        <dbReference type="Google" id="ProtNLM"/>
    </source>
</evidence>
<comment type="caution">
    <text evidence="4">The sequence shown here is derived from an EMBL/GenBank/DDBJ whole genome shotgun (WGS) entry which is preliminary data.</text>
</comment>
<dbReference type="Pfam" id="PF04379">
    <property type="entry name" value="DUF525"/>
    <property type="match status" value="1"/>
</dbReference>
<dbReference type="NCBIfam" id="NF003967">
    <property type="entry name" value="PRK05461.1"/>
    <property type="match status" value="1"/>
</dbReference>
<organism evidence="4 5">
    <name type="scientific">Trapa incisa</name>
    <dbReference type="NCBI Taxonomy" id="236973"/>
    <lineage>
        <taxon>Eukaryota</taxon>
        <taxon>Viridiplantae</taxon>
        <taxon>Streptophyta</taxon>
        <taxon>Embryophyta</taxon>
        <taxon>Tracheophyta</taxon>
        <taxon>Spermatophyta</taxon>
        <taxon>Magnoliopsida</taxon>
        <taxon>eudicotyledons</taxon>
        <taxon>Gunneridae</taxon>
        <taxon>Pentapetalae</taxon>
        <taxon>rosids</taxon>
        <taxon>malvids</taxon>
        <taxon>Myrtales</taxon>
        <taxon>Lythraceae</taxon>
        <taxon>Trapa</taxon>
    </lineage>
</organism>
<feature type="region of interest" description="Disordered" evidence="1">
    <location>
        <begin position="50"/>
        <end position="77"/>
    </location>
</feature>
<name>A0AAN7GMW1_9MYRT</name>
<dbReference type="PANTHER" id="PTHR47191">
    <property type="entry name" value="OS05G0170800 PROTEIN"/>
    <property type="match status" value="1"/>
</dbReference>
<dbReference type="AlphaFoldDB" id="A0AAN7GMW1"/>
<feature type="compositionally biased region" description="Low complexity" evidence="1">
    <location>
        <begin position="60"/>
        <end position="77"/>
    </location>
</feature>
<keyword evidence="5" id="KW-1185">Reference proteome</keyword>